<gene>
    <name evidence="1" type="ORF">OWV82_005100</name>
</gene>
<reference evidence="1 2" key="1">
    <citation type="journal article" date="2023" name="Science">
        <title>Complex scaffold remodeling in plant triterpene biosynthesis.</title>
        <authorList>
            <person name="De La Pena R."/>
            <person name="Hodgson H."/>
            <person name="Liu J.C."/>
            <person name="Stephenson M.J."/>
            <person name="Martin A.C."/>
            <person name="Owen C."/>
            <person name="Harkess A."/>
            <person name="Leebens-Mack J."/>
            <person name="Jimenez L.E."/>
            <person name="Osbourn A."/>
            <person name="Sattely E.S."/>
        </authorList>
    </citation>
    <scope>NUCLEOTIDE SEQUENCE [LARGE SCALE GENOMIC DNA]</scope>
    <source>
        <strain evidence="2">cv. JPN11</strain>
        <tissue evidence="1">Leaf</tissue>
    </source>
</reference>
<sequence length="163" mass="18420">MIWRREYLDVALVPSGLLIMFGYNLFLLHRCLKFSQTRVIGYDNDKKKAWAERMLQVEAKDRGLAVTLINGTISASTFPASTSLAPSSLLGPWIGSSSNNIFRNILIYGDTSSPLISIKYISLLICFLRAFDSFLQCLRYFVHANFLIRMPNSDIPVSYGRSP</sequence>
<comment type="caution">
    <text evidence="1">The sequence shown here is derived from an EMBL/GenBank/DDBJ whole genome shotgun (WGS) entry which is preliminary data.</text>
</comment>
<accession>A0ACC1YSD9</accession>
<dbReference type="EMBL" id="CM051395">
    <property type="protein sequence ID" value="KAJ4726376.1"/>
    <property type="molecule type" value="Genomic_DNA"/>
</dbReference>
<dbReference type="Proteomes" id="UP001164539">
    <property type="component" value="Chromosome 2"/>
</dbReference>
<keyword evidence="2" id="KW-1185">Reference proteome</keyword>
<protein>
    <submittedName>
        <fullName evidence="1">Uncharacterized protein</fullName>
    </submittedName>
</protein>
<name>A0ACC1YSD9_MELAZ</name>
<evidence type="ECO:0000313" key="1">
    <source>
        <dbReference type="EMBL" id="KAJ4726376.1"/>
    </source>
</evidence>
<organism evidence="1 2">
    <name type="scientific">Melia azedarach</name>
    <name type="common">Chinaberry tree</name>
    <dbReference type="NCBI Taxonomy" id="155640"/>
    <lineage>
        <taxon>Eukaryota</taxon>
        <taxon>Viridiplantae</taxon>
        <taxon>Streptophyta</taxon>
        <taxon>Embryophyta</taxon>
        <taxon>Tracheophyta</taxon>
        <taxon>Spermatophyta</taxon>
        <taxon>Magnoliopsida</taxon>
        <taxon>eudicotyledons</taxon>
        <taxon>Gunneridae</taxon>
        <taxon>Pentapetalae</taxon>
        <taxon>rosids</taxon>
        <taxon>malvids</taxon>
        <taxon>Sapindales</taxon>
        <taxon>Meliaceae</taxon>
        <taxon>Melia</taxon>
    </lineage>
</organism>
<evidence type="ECO:0000313" key="2">
    <source>
        <dbReference type="Proteomes" id="UP001164539"/>
    </source>
</evidence>
<proteinExistence type="predicted"/>